<evidence type="ECO:0000256" key="3">
    <source>
        <dbReference type="ARBA" id="ARBA00023125"/>
    </source>
</evidence>
<keyword evidence="5" id="KW-0539">Nucleus</keyword>
<accession>A0A9P4SFC9</accession>
<evidence type="ECO:0000256" key="5">
    <source>
        <dbReference type="ARBA" id="ARBA00023242"/>
    </source>
</evidence>
<dbReference type="InterPro" id="IPR036864">
    <property type="entry name" value="Zn2-C6_fun-type_DNA-bd_sf"/>
</dbReference>
<dbReference type="AlphaFoldDB" id="A0A9P4SFC9"/>
<keyword evidence="9" id="KW-1185">Reference proteome</keyword>
<organism evidence="8 9">
    <name type="scientific">Patellaria atrata CBS 101060</name>
    <dbReference type="NCBI Taxonomy" id="1346257"/>
    <lineage>
        <taxon>Eukaryota</taxon>
        <taxon>Fungi</taxon>
        <taxon>Dikarya</taxon>
        <taxon>Ascomycota</taxon>
        <taxon>Pezizomycotina</taxon>
        <taxon>Dothideomycetes</taxon>
        <taxon>Dothideomycetes incertae sedis</taxon>
        <taxon>Patellariales</taxon>
        <taxon>Patellariaceae</taxon>
        <taxon>Patellaria</taxon>
    </lineage>
</organism>
<dbReference type="PANTHER" id="PTHR31845">
    <property type="entry name" value="FINGER DOMAIN PROTEIN, PUTATIVE-RELATED"/>
    <property type="match status" value="1"/>
</dbReference>
<dbReference type="Gene3D" id="4.10.240.10">
    <property type="entry name" value="Zn(2)-C6 fungal-type DNA-binding domain"/>
    <property type="match status" value="1"/>
</dbReference>
<evidence type="ECO:0000256" key="6">
    <source>
        <dbReference type="SAM" id="MobiDB-lite"/>
    </source>
</evidence>
<dbReference type="PANTHER" id="PTHR31845:SF32">
    <property type="entry name" value="MISCELLANEOUS ZN(II)2CYS6 TRANSCRIPTION FACTOR (EUROFUNG)-RELATED"/>
    <property type="match status" value="1"/>
</dbReference>
<evidence type="ECO:0000256" key="4">
    <source>
        <dbReference type="ARBA" id="ARBA00023163"/>
    </source>
</evidence>
<keyword evidence="4" id="KW-0804">Transcription</keyword>
<evidence type="ECO:0000313" key="8">
    <source>
        <dbReference type="EMBL" id="KAF2841851.1"/>
    </source>
</evidence>
<dbReference type="GO" id="GO:0005634">
    <property type="term" value="C:nucleus"/>
    <property type="evidence" value="ECO:0007669"/>
    <property type="project" value="UniProtKB-SubCell"/>
</dbReference>
<dbReference type="GO" id="GO:0008270">
    <property type="term" value="F:zinc ion binding"/>
    <property type="evidence" value="ECO:0007669"/>
    <property type="project" value="InterPro"/>
</dbReference>
<feature type="compositionally biased region" description="Polar residues" evidence="6">
    <location>
        <begin position="110"/>
        <end position="133"/>
    </location>
</feature>
<name>A0A9P4SFC9_9PEZI</name>
<evidence type="ECO:0000259" key="7">
    <source>
        <dbReference type="PROSITE" id="PS00463"/>
    </source>
</evidence>
<dbReference type="InterPro" id="IPR051089">
    <property type="entry name" value="prtT"/>
</dbReference>
<dbReference type="Proteomes" id="UP000799429">
    <property type="component" value="Unassembled WGS sequence"/>
</dbReference>
<dbReference type="OrthoDB" id="5226580at2759"/>
<evidence type="ECO:0000256" key="2">
    <source>
        <dbReference type="ARBA" id="ARBA00023015"/>
    </source>
</evidence>
<evidence type="ECO:0000256" key="1">
    <source>
        <dbReference type="ARBA" id="ARBA00004123"/>
    </source>
</evidence>
<protein>
    <recommendedName>
        <fullName evidence="7">Zn(2)-C6 fungal-type domain-containing protein</fullName>
    </recommendedName>
</protein>
<evidence type="ECO:0000313" key="9">
    <source>
        <dbReference type="Proteomes" id="UP000799429"/>
    </source>
</evidence>
<reference evidence="8" key="1">
    <citation type="journal article" date="2020" name="Stud. Mycol.">
        <title>101 Dothideomycetes genomes: a test case for predicting lifestyles and emergence of pathogens.</title>
        <authorList>
            <person name="Haridas S."/>
            <person name="Albert R."/>
            <person name="Binder M."/>
            <person name="Bloem J."/>
            <person name="Labutti K."/>
            <person name="Salamov A."/>
            <person name="Andreopoulos B."/>
            <person name="Baker S."/>
            <person name="Barry K."/>
            <person name="Bills G."/>
            <person name="Bluhm B."/>
            <person name="Cannon C."/>
            <person name="Castanera R."/>
            <person name="Culley D."/>
            <person name="Daum C."/>
            <person name="Ezra D."/>
            <person name="Gonzalez J."/>
            <person name="Henrissat B."/>
            <person name="Kuo A."/>
            <person name="Liang C."/>
            <person name="Lipzen A."/>
            <person name="Lutzoni F."/>
            <person name="Magnuson J."/>
            <person name="Mondo S."/>
            <person name="Nolan M."/>
            <person name="Ohm R."/>
            <person name="Pangilinan J."/>
            <person name="Park H.-J."/>
            <person name="Ramirez L."/>
            <person name="Alfaro M."/>
            <person name="Sun H."/>
            <person name="Tritt A."/>
            <person name="Yoshinaga Y."/>
            <person name="Zwiers L.-H."/>
            <person name="Turgeon B."/>
            <person name="Goodwin S."/>
            <person name="Spatafora J."/>
            <person name="Crous P."/>
            <person name="Grigoriev I."/>
        </authorList>
    </citation>
    <scope>NUCLEOTIDE SEQUENCE</scope>
    <source>
        <strain evidence="8">CBS 101060</strain>
    </source>
</reference>
<dbReference type="InterPro" id="IPR001138">
    <property type="entry name" value="Zn2Cys6_DnaBD"/>
</dbReference>
<gene>
    <name evidence="8" type="ORF">M501DRAFT_355129</name>
</gene>
<keyword evidence="2" id="KW-0805">Transcription regulation</keyword>
<dbReference type="GO" id="GO:0000976">
    <property type="term" value="F:transcription cis-regulatory region binding"/>
    <property type="evidence" value="ECO:0007669"/>
    <property type="project" value="TreeGrafter"/>
</dbReference>
<dbReference type="EMBL" id="MU006090">
    <property type="protein sequence ID" value="KAF2841851.1"/>
    <property type="molecule type" value="Genomic_DNA"/>
</dbReference>
<dbReference type="GO" id="GO:0000981">
    <property type="term" value="F:DNA-binding transcription factor activity, RNA polymerase II-specific"/>
    <property type="evidence" value="ECO:0007669"/>
    <property type="project" value="InterPro"/>
</dbReference>
<feature type="region of interest" description="Disordered" evidence="6">
    <location>
        <begin position="108"/>
        <end position="133"/>
    </location>
</feature>
<dbReference type="SUPFAM" id="SSF57701">
    <property type="entry name" value="Zn2/Cys6 DNA-binding domain"/>
    <property type="match status" value="1"/>
</dbReference>
<comment type="subcellular location">
    <subcellularLocation>
        <location evidence="1">Nucleus</location>
    </subcellularLocation>
</comment>
<sequence length="635" mass="71228">MSDPSTANSNKQRADRACQTCAVAKAKCIPRAGTNLKDKCTRCHRLSKICVPQPEPVAKKRVPRTRVARLEQKLDGIMSLLSSHEEQAVATPHVNPSVRNRENQDCIIPNRSNSLHGQRSAQSQGNFGASNSSKGQALLRNSVAHSQGYSVFGLHTPPVSEGQSPSTLAQFPDDLMSWSEAEALFASFKNTSSQYFPFVPVSDEISAAELFEKKPFLFRVICLTASYEDIPKSTKLGEWLMHNISDQLLLKGEKNMDLLQGLLVFIGWYHPQFYLLNQLTNLIQLTRALVIELGMSKPASAWDSSNIMRASMKGTNNCGMIDGCRTLETKRAVLGCYYLQSTIATTFKRLDLPVFTPHLDQCCKALEETKELQSDMLLVKTVRLQSILEKIYRTIPLDEPMPSALTIPIELYINSIRAELEIFKNTIPMELQGNTQLLLQFHRVEITLYEIGLEDIAIGPCYGDRKLDRLTLLYQCLRATKDFMTLFLEIPGKDWISNSFAPLAHSSTAIKALSRLSLYEGFGWDRSYVRQTIDFIEVLHRCMGKCEEISGGPVNAPPEDKSFFRMSAWKLKLMLNWYKSRTTGSHPQSLGEDTVEQTVQDMNIGEFNASVELLDGLDQAFWNDVMSGLDGMIGL</sequence>
<keyword evidence="3" id="KW-0238">DNA-binding</keyword>
<comment type="caution">
    <text evidence="8">The sequence shown here is derived from an EMBL/GenBank/DDBJ whole genome shotgun (WGS) entry which is preliminary data.</text>
</comment>
<dbReference type="PROSITE" id="PS00463">
    <property type="entry name" value="ZN2_CY6_FUNGAL_1"/>
    <property type="match status" value="1"/>
</dbReference>
<feature type="domain" description="Zn(2)-C6 fungal-type" evidence="7">
    <location>
        <begin position="17"/>
        <end position="50"/>
    </location>
</feature>
<proteinExistence type="predicted"/>